<gene>
    <name evidence="1" type="ORF">FHX61_005337</name>
</gene>
<evidence type="ECO:0000313" key="2">
    <source>
        <dbReference type="Proteomes" id="UP000578036"/>
    </source>
</evidence>
<reference evidence="1 2" key="1">
    <citation type="submission" date="2020-08" db="EMBL/GenBank/DDBJ databases">
        <title>Genomic Encyclopedia of Type Strains, Phase IV (KMG-V): Genome sequencing to study the core and pangenomes of soil and plant-associated prokaryotes.</title>
        <authorList>
            <person name="Whitman W."/>
        </authorList>
    </citation>
    <scope>NUCLEOTIDE SEQUENCE [LARGE SCALE GENOMIC DNA]</scope>
    <source>
        <strain evidence="1 2">SLV-2362</strain>
    </source>
</reference>
<dbReference type="RefSeq" id="WP_183300696.1">
    <property type="nucleotide sequence ID" value="NZ_JACHWF010000009.1"/>
</dbReference>
<dbReference type="AlphaFoldDB" id="A0A7W4VFI1"/>
<protein>
    <submittedName>
        <fullName evidence="1">Uncharacterized protein</fullName>
    </submittedName>
</protein>
<accession>A0A7W4VFI1</accession>
<proteinExistence type="predicted"/>
<sequence>MTHIAAPPTGWRYEVPPNRGAKVQLLTIGGTSVVGQWYGEHGQYFLAWAPLLKRDKAREAEILAQRGR</sequence>
<dbReference type="Proteomes" id="UP000578036">
    <property type="component" value="Unassembled WGS sequence"/>
</dbReference>
<dbReference type="EMBL" id="JACHWF010000009">
    <property type="protein sequence ID" value="MBB3010656.1"/>
    <property type="molecule type" value="Genomic_DNA"/>
</dbReference>
<name>A0A7W4VFI1_9BURK</name>
<organism evidence="1 2">
    <name type="scientific">Cupriavidus alkaliphilus</name>
    <dbReference type="NCBI Taxonomy" id="942866"/>
    <lineage>
        <taxon>Bacteria</taxon>
        <taxon>Pseudomonadati</taxon>
        <taxon>Pseudomonadota</taxon>
        <taxon>Betaproteobacteria</taxon>
        <taxon>Burkholderiales</taxon>
        <taxon>Burkholderiaceae</taxon>
        <taxon>Cupriavidus</taxon>
    </lineage>
</organism>
<keyword evidence="2" id="KW-1185">Reference proteome</keyword>
<evidence type="ECO:0000313" key="1">
    <source>
        <dbReference type="EMBL" id="MBB3010656.1"/>
    </source>
</evidence>
<comment type="caution">
    <text evidence="1">The sequence shown here is derived from an EMBL/GenBank/DDBJ whole genome shotgun (WGS) entry which is preliminary data.</text>
</comment>